<dbReference type="PANTHER" id="PTHR22933">
    <property type="entry name" value="FI18007P1-RELATED"/>
    <property type="match status" value="1"/>
</dbReference>
<name>A0A443RI28_9ACAR</name>
<dbReference type="AlphaFoldDB" id="A0A443RI28"/>
<dbReference type="InterPro" id="IPR036508">
    <property type="entry name" value="Chitin-bd_dom_sf"/>
</dbReference>
<sequence>MSFRVKREAYQLPADAELIVGDIKRTFTCEGLKGGYYADIDNACRVFHICNPQTLADGTNTIEQYSFFCGNQTVFNQFSFTCADPKESIPCEMSRDFFYLNDRLGQENELFHREEDVSSYNNIIATAY</sequence>
<dbReference type="STRING" id="1965070.A0A443RI28"/>
<comment type="caution">
    <text evidence="2">The sequence shown here is derived from an EMBL/GenBank/DDBJ whole genome shotgun (WGS) entry which is preliminary data.</text>
</comment>
<dbReference type="Proteomes" id="UP000285301">
    <property type="component" value="Unassembled WGS sequence"/>
</dbReference>
<organism evidence="2 3">
    <name type="scientific">Dinothrombium tinctorium</name>
    <dbReference type="NCBI Taxonomy" id="1965070"/>
    <lineage>
        <taxon>Eukaryota</taxon>
        <taxon>Metazoa</taxon>
        <taxon>Ecdysozoa</taxon>
        <taxon>Arthropoda</taxon>
        <taxon>Chelicerata</taxon>
        <taxon>Arachnida</taxon>
        <taxon>Acari</taxon>
        <taxon>Acariformes</taxon>
        <taxon>Trombidiformes</taxon>
        <taxon>Prostigmata</taxon>
        <taxon>Anystina</taxon>
        <taxon>Parasitengona</taxon>
        <taxon>Trombidioidea</taxon>
        <taxon>Trombidiidae</taxon>
        <taxon>Dinothrombium</taxon>
    </lineage>
</organism>
<dbReference type="Pfam" id="PF01607">
    <property type="entry name" value="CBM_14"/>
    <property type="match status" value="1"/>
</dbReference>
<accession>A0A443RI28</accession>
<dbReference type="GO" id="GO:0005576">
    <property type="term" value="C:extracellular region"/>
    <property type="evidence" value="ECO:0007669"/>
    <property type="project" value="InterPro"/>
</dbReference>
<proteinExistence type="predicted"/>
<dbReference type="EMBL" id="NCKU01000587">
    <property type="protein sequence ID" value="RWS14932.1"/>
    <property type="molecule type" value="Genomic_DNA"/>
</dbReference>
<keyword evidence="3" id="KW-1185">Reference proteome</keyword>
<dbReference type="SUPFAM" id="SSF57625">
    <property type="entry name" value="Invertebrate chitin-binding proteins"/>
    <property type="match status" value="1"/>
</dbReference>
<reference evidence="2 3" key="1">
    <citation type="journal article" date="2018" name="Gigascience">
        <title>Genomes of trombidid mites reveal novel predicted allergens and laterally-transferred genes associated with secondary metabolism.</title>
        <authorList>
            <person name="Dong X."/>
            <person name="Chaisiri K."/>
            <person name="Xia D."/>
            <person name="Armstrong S.D."/>
            <person name="Fang Y."/>
            <person name="Donnelly M.J."/>
            <person name="Kadowaki T."/>
            <person name="McGarry J.W."/>
            <person name="Darby A.C."/>
            <person name="Makepeace B.L."/>
        </authorList>
    </citation>
    <scope>NUCLEOTIDE SEQUENCE [LARGE SCALE GENOMIC DNA]</scope>
    <source>
        <strain evidence="2">UoL-WK</strain>
    </source>
</reference>
<dbReference type="Gene3D" id="2.170.140.10">
    <property type="entry name" value="Chitin binding domain"/>
    <property type="match status" value="1"/>
</dbReference>
<feature type="domain" description="Chitin-binding type-2" evidence="1">
    <location>
        <begin position="26"/>
        <end position="93"/>
    </location>
</feature>
<evidence type="ECO:0000313" key="3">
    <source>
        <dbReference type="Proteomes" id="UP000285301"/>
    </source>
</evidence>
<dbReference type="InterPro" id="IPR002557">
    <property type="entry name" value="Chitin-bd_dom"/>
</dbReference>
<dbReference type="SMART" id="SM00494">
    <property type="entry name" value="ChtBD2"/>
    <property type="match status" value="1"/>
</dbReference>
<protein>
    <recommendedName>
        <fullName evidence="1">Chitin-binding type-2 domain-containing protein</fullName>
    </recommendedName>
</protein>
<gene>
    <name evidence="2" type="ORF">B4U79_14227</name>
</gene>
<dbReference type="GO" id="GO:0008061">
    <property type="term" value="F:chitin binding"/>
    <property type="evidence" value="ECO:0007669"/>
    <property type="project" value="InterPro"/>
</dbReference>
<dbReference type="PROSITE" id="PS50940">
    <property type="entry name" value="CHIT_BIND_II"/>
    <property type="match status" value="1"/>
</dbReference>
<dbReference type="InterPro" id="IPR052976">
    <property type="entry name" value="Scoloptoxin-like"/>
</dbReference>
<evidence type="ECO:0000313" key="2">
    <source>
        <dbReference type="EMBL" id="RWS14932.1"/>
    </source>
</evidence>
<dbReference type="OrthoDB" id="6407151at2759"/>
<feature type="non-terminal residue" evidence="2">
    <location>
        <position position="128"/>
    </location>
</feature>
<evidence type="ECO:0000259" key="1">
    <source>
        <dbReference type="PROSITE" id="PS50940"/>
    </source>
</evidence>
<dbReference type="PANTHER" id="PTHR22933:SF43">
    <property type="entry name" value="LP10131P"/>
    <property type="match status" value="1"/>
</dbReference>